<dbReference type="SUPFAM" id="SSF103473">
    <property type="entry name" value="MFS general substrate transporter"/>
    <property type="match status" value="1"/>
</dbReference>
<sequence>MLVWGMAVVADSPQFSTLIAQTADKEYIGTGLTVVNCIGFTITIASIQLLTYLSVFLNPQYLFMILALGPAFGLIHLLKTKKQH</sequence>
<organism evidence="2 3">
    <name type="scientific">Fulvivirga imtechensis AK7</name>
    <dbReference type="NCBI Taxonomy" id="1237149"/>
    <lineage>
        <taxon>Bacteria</taxon>
        <taxon>Pseudomonadati</taxon>
        <taxon>Bacteroidota</taxon>
        <taxon>Cytophagia</taxon>
        <taxon>Cytophagales</taxon>
        <taxon>Fulvivirgaceae</taxon>
        <taxon>Fulvivirga</taxon>
    </lineage>
</organism>
<protein>
    <submittedName>
        <fullName evidence="2">Putative membrane protein</fullName>
    </submittedName>
</protein>
<dbReference type="STRING" id="1237149.C900_04738"/>
<evidence type="ECO:0000256" key="1">
    <source>
        <dbReference type="SAM" id="Phobius"/>
    </source>
</evidence>
<dbReference type="eggNOG" id="COG2814">
    <property type="taxonomic scope" value="Bacteria"/>
</dbReference>
<dbReference type="InterPro" id="IPR036259">
    <property type="entry name" value="MFS_trans_sf"/>
</dbReference>
<feature type="transmembrane region" description="Helical" evidence="1">
    <location>
        <begin position="34"/>
        <end position="55"/>
    </location>
</feature>
<evidence type="ECO:0000313" key="3">
    <source>
        <dbReference type="Proteomes" id="UP000011135"/>
    </source>
</evidence>
<keyword evidence="3" id="KW-1185">Reference proteome</keyword>
<dbReference type="Proteomes" id="UP000011135">
    <property type="component" value="Unassembled WGS sequence"/>
</dbReference>
<reference evidence="2 3" key="1">
    <citation type="submission" date="2012-12" db="EMBL/GenBank/DDBJ databases">
        <title>Genome assembly of Fulvivirga imtechensis AK7.</title>
        <authorList>
            <person name="Nupur N."/>
            <person name="Khatri I."/>
            <person name="Kumar R."/>
            <person name="Subramanian S."/>
            <person name="Pinnaka A."/>
        </authorList>
    </citation>
    <scope>NUCLEOTIDE SEQUENCE [LARGE SCALE GENOMIC DNA]</scope>
    <source>
        <strain evidence="2 3">AK7</strain>
    </source>
</reference>
<keyword evidence="1" id="KW-0812">Transmembrane</keyword>
<gene>
    <name evidence="2" type="ORF">C900_04738</name>
</gene>
<dbReference type="PATRIC" id="fig|1237149.3.peg.658"/>
<name>L8K1A3_9BACT</name>
<keyword evidence="1" id="KW-1133">Transmembrane helix</keyword>
<comment type="caution">
    <text evidence="2">The sequence shown here is derived from an EMBL/GenBank/DDBJ whole genome shotgun (WGS) entry which is preliminary data.</text>
</comment>
<feature type="transmembrane region" description="Helical" evidence="1">
    <location>
        <begin position="61"/>
        <end position="78"/>
    </location>
</feature>
<keyword evidence="1" id="KW-0472">Membrane</keyword>
<dbReference type="AlphaFoldDB" id="L8K1A3"/>
<accession>L8K1A3</accession>
<dbReference type="EMBL" id="AMZN01000007">
    <property type="protein sequence ID" value="ELR73227.1"/>
    <property type="molecule type" value="Genomic_DNA"/>
</dbReference>
<evidence type="ECO:0000313" key="2">
    <source>
        <dbReference type="EMBL" id="ELR73227.1"/>
    </source>
</evidence>
<proteinExistence type="predicted"/>